<dbReference type="EMBL" id="JACIJG010000006">
    <property type="protein sequence ID" value="MBB5702130.1"/>
    <property type="molecule type" value="Genomic_DNA"/>
</dbReference>
<reference evidence="1 2" key="1">
    <citation type="submission" date="2020-08" db="EMBL/GenBank/DDBJ databases">
        <title>Genomic Encyclopedia of Type Strains, Phase IV (KMG-IV): sequencing the most valuable type-strain genomes for metagenomic binning, comparative biology and taxonomic classification.</title>
        <authorList>
            <person name="Goeker M."/>
        </authorList>
    </citation>
    <scope>NUCLEOTIDE SEQUENCE [LARGE SCALE GENOMIC DNA]</scope>
    <source>
        <strain evidence="1 2">DSM 26944</strain>
    </source>
</reference>
<proteinExistence type="predicted"/>
<dbReference type="RefSeq" id="WP_183651389.1">
    <property type="nucleotide sequence ID" value="NZ_JACIJG010000006.1"/>
</dbReference>
<evidence type="ECO:0000313" key="1">
    <source>
        <dbReference type="EMBL" id="MBB5702130.1"/>
    </source>
</evidence>
<keyword evidence="2" id="KW-1185">Reference proteome</keyword>
<protein>
    <submittedName>
        <fullName evidence="1">Uncharacterized protein</fullName>
    </submittedName>
</protein>
<sequence>MTEISDEELERRMRAKLFSADFRGNDPSKLTETELKIAAKLMGNSNAQRLARSDRPFRYRAPLVTAEYYHTPDGEYHRGGWSLDLIEDGVRRKLIDRGTWREVSTKVRELSEKNINVKKFETERMVAEAERRRVDAGVKKAGNRGAIMNRLKEFRL</sequence>
<gene>
    <name evidence="1" type="ORF">FHS76_002005</name>
</gene>
<dbReference type="Proteomes" id="UP000555546">
    <property type="component" value="Unassembled WGS sequence"/>
</dbReference>
<dbReference type="AlphaFoldDB" id="A0A7W9AWY7"/>
<accession>A0A7W9AWY7</accession>
<comment type="caution">
    <text evidence="1">The sequence shown here is derived from an EMBL/GenBank/DDBJ whole genome shotgun (WGS) entry which is preliminary data.</text>
</comment>
<name>A0A7W9AWY7_9HYPH</name>
<evidence type="ECO:0000313" key="2">
    <source>
        <dbReference type="Proteomes" id="UP000555546"/>
    </source>
</evidence>
<organism evidence="1 2">
    <name type="scientific">Brucella daejeonensis</name>
    <dbReference type="NCBI Taxonomy" id="659015"/>
    <lineage>
        <taxon>Bacteria</taxon>
        <taxon>Pseudomonadati</taxon>
        <taxon>Pseudomonadota</taxon>
        <taxon>Alphaproteobacteria</taxon>
        <taxon>Hyphomicrobiales</taxon>
        <taxon>Brucellaceae</taxon>
        <taxon>Brucella/Ochrobactrum group</taxon>
        <taxon>Brucella</taxon>
    </lineage>
</organism>